<reference evidence="1" key="1">
    <citation type="submission" date="2018-05" db="EMBL/GenBank/DDBJ databases">
        <authorList>
            <person name="Lanie J.A."/>
            <person name="Ng W.-L."/>
            <person name="Kazmierczak K.M."/>
            <person name="Andrzejewski T.M."/>
            <person name="Davidsen T.M."/>
            <person name="Wayne K.J."/>
            <person name="Tettelin H."/>
            <person name="Glass J.I."/>
            <person name="Rusch D."/>
            <person name="Podicherti R."/>
            <person name="Tsui H.-C.T."/>
            <person name="Winkler M.E."/>
        </authorList>
    </citation>
    <scope>NUCLEOTIDE SEQUENCE</scope>
</reference>
<accession>A0A382XUV8</accession>
<sequence length="44" mass="4959">LILANQWSISGPFQRLPMRLGVVAWASLPLRGPFRLAGMVRIIR</sequence>
<protein>
    <submittedName>
        <fullName evidence="1">Uncharacterized protein</fullName>
    </submittedName>
</protein>
<feature type="non-terminal residue" evidence="1">
    <location>
        <position position="1"/>
    </location>
</feature>
<feature type="non-terminal residue" evidence="1">
    <location>
        <position position="44"/>
    </location>
</feature>
<dbReference type="EMBL" id="UINC01170566">
    <property type="protein sequence ID" value="SVD74674.1"/>
    <property type="molecule type" value="Genomic_DNA"/>
</dbReference>
<organism evidence="1">
    <name type="scientific">marine metagenome</name>
    <dbReference type="NCBI Taxonomy" id="408172"/>
    <lineage>
        <taxon>unclassified sequences</taxon>
        <taxon>metagenomes</taxon>
        <taxon>ecological metagenomes</taxon>
    </lineage>
</organism>
<evidence type="ECO:0000313" key="1">
    <source>
        <dbReference type="EMBL" id="SVD74674.1"/>
    </source>
</evidence>
<dbReference type="AlphaFoldDB" id="A0A382XUV8"/>
<proteinExistence type="predicted"/>
<gene>
    <name evidence="1" type="ORF">METZ01_LOCUS427528</name>
</gene>
<name>A0A382XUV8_9ZZZZ</name>